<keyword evidence="1 2" id="KW-0193">Cuticle</keyword>
<keyword evidence="5" id="KW-1185">Reference proteome</keyword>
<dbReference type="GO" id="GO:0031012">
    <property type="term" value="C:extracellular matrix"/>
    <property type="evidence" value="ECO:0007669"/>
    <property type="project" value="TreeGrafter"/>
</dbReference>
<name>A0AA39F3E7_MICHY</name>
<protein>
    <recommendedName>
        <fullName evidence="6">Cuticle protein</fullName>
    </recommendedName>
</protein>
<dbReference type="PROSITE" id="PS51155">
    <property type="entry name" value="CHIT_BIND_RR_2"/>
    <property type="match status" value="1"/>
</dbReference>
<gene>
    <name evidence="4" type="ORF">PV327_008577</name>
</gene>
<comment type="caution">
    <text evidence="4">The sequence shown here is derived from an EMBL/GenBank/DDBJ whole genome shotgun (WGS) entry which is preliminary data.</text>
</comment>
<keyword evidence="3" id="KW-0732">Signal</keyword>
<feature type="signal peptide" evidence="3">
    <location>
        <begin position="1"/>
        <end position="17"/>
    </location>
</feature>
<evidence type="ECO:0000313" key="5">
    <source>
        <dbReference type="Proteomes" id="UP001168972"/>
    </source>
</evidence>
<evidence type="ECO:0000256" key="3">
    <source>
        <dbReference type="SAM" id="SignalP"/>
    </source>
</evidence>
<dbReference type="PANTHER" id="PTHR12236">
    <property type="entry name" value="STRUCTURAL CONTITUENT OF CUTICLE"/>
    <property type="match status" value="1"/>
</dbReference>
<evidence type="ECO:0000256" key="2">
    <source>
        <dbReference type="PROSITE-ProRule" id="PRU00497"/>
    </source>
</evidence>
<dbReference type="AlphaFoldDB" id="A0AA39F3E7"/>
<evidence type="ECO:0000313" key="4">
    <source>
        <dbReference type="EMBL" id="KAK0162224.1"/>
    </source>
</evidence>
<dbReference type="GO" id="GO:0042302">
    <property type="term" value="F:structural constituent of cuticle"/>
    <property type="evidence" value="ECO:0007669"/>
    <property type="project" value="UniProtKB-UniRule"/>
</dbReference>
<feature type="chain" id="PRO_5041235583" description="Cuticle protein" evidence="3">
    <location>
        <begin position="18"/>
        <end position="185"/>
    </location>
</feature>
<dbReference type="GO" id="GO:0005615">
    <property type="term" value="C:extracellular space"/>
    <property type="evidence" value="ECO:0007669"/>
    <property type="project" value="TreeGrafter"/>
</dbReference>
<dbReference type="InterPro" id="IPR031311">
    <property type="entry name" value="CHIT_BIND_RR_consensus"/>
</dbReference>
<dbReference type="InterPro" id="IPR051217">
    <property type="entry name" value="Insect_Cuticle_Struc_Prot"/>
</dbReference>
<reference evidence="4" key="2">
    <citation type="submission" date="2023-03" db="EMBL/GenBank/DDBJ databases">
        <authorList>
            <person name="Inwood S.N."/>
            <person name="Skelly J.G."/>
            <person name="Guhlin J."/>
            <person name="Harrop T.W.R."/>
            <person name="Goldson S.G."/>
            <person name="Dearden P.K."/>
        </authorList>
    </citation>
    <scope>NUCLEOTIDE SEQUENCE</scope>
    <source>
        <strain evidence="4">Lincoln</strain>
        <tissue evidence="4">Whole body</tissue>
    </source>
</reference>
<dbReference type="InterPro" id="IPR000618">
    <property type="entry name" value="Insect_cuticle"/>
</dbReference>
<reference evidence="4" key="1">
    <citation type="journal article" date="2023" name="bioRxiv">
        <title>Scaffold-level genome assemblies of two parasitoid biocontrol wasps reveal the parthenogenesis mechanism and an associated novel virus.</title>
        <authorList>
            <person name="Inwood S."/>
            <person name="Skelly J."/>
            <person name="Guhlin J."/>
            <person name="Harrop T."/>
            <person name="Goldson S."/>
            <person name="Dearden P."/>
        </authorList>
    </citation>
    <scope>NUCLEOTIDE SEQUENCE</scope>
    <source>
        <strain evidence="4">Lincoln</strain>
        <tissue evidence="4">Whole body</tissue>
    </source>
</reference>
<proteinExistence type="predicted"/>
<dbReference type="PANTHER" id="PTHR12236:SF75">
    <property type="entry name" value="CUTICULAR PROTEIN 62BB, ISOFORM A"/>
    <property type="match status" value="1"/>
</dbReference>
<dbReference type="PROSITE" id="PS00233">
    <property type="entry name" value="CHIT_BIND_RR_1"/>
    <property type="match status" value="1"/>
</dbReference>
<evidence type="ECO:0008006" key="6">
    <source>
        <dbReference type="Google" id="ProtNLM"/>
    </source>
</evidence>
<sequence>MAFKFIIFAALLAMAHAGDLLAAAPVAPLAYAAPAVAKLATPILAKHIEEPYDSNPQYSYGYDVQDSLTGDNKQQHESRNGDLVQGSYSFIEADGTRRIVEYTADPLNGFNAVVRKEPGTVAAAPVIAKAPVALAAPAHFVAKAPLAYAPPAPVYASAPLAYSHPSPAFAYAAQPVAKLATAVYH</sequence>
<organism evidence="4 5">
    <name type="scientific">Microctonus hyperodae</name>
    <name type="common">Parasitoid wasp</name>
    <dbReference type="NCBI Taxonomy" id="165561"/>
    <lineage>
        <taxon>Eukaryota</taxon>
        <taxon>Metazoa</taxon>
        <taxon>Ecdysozoa</taxon>
        <taxon>Arthropoda</taxon>
        <taxon>Hexapoda</taxon>
        <taxon>Insecta</taxon>
        <taxon>Pterygota</taxon>
        <taxon>Neoptera</taxon>
        <taxon>Endopterygota</taxon>
        <taxon>Hymenoptera</taxon>
        <taxon>Apocrita</taxon>
        <taxon>Ichneumonoidea</taxon>
        <taxon>Braconidae</taxon>
        <taxon>Euphorinae</taxon>
        <taxon>Microctonus</taxon>
    </lineage>
</organism>
<dbReference type="Proteomes" id="UP001168972">
    <property type="component" value="Unassembled WGS sequence"/>
</dbReference>
<evidence type="ECO:0000256" key="1">
    <source>
        <dbReference type="ARBA" id="ARBA00022460"/>
    </source>
</evidence>
<dbReference type="PRINTS" id="PR00947">
    <property type="entry name" value="CUTICLE"/>
</dbReference>
<accession>A0AA39F3E7</accession>
<dbReference type="Pfam" id="PF00379">
    <property type="entry name" value="Chitin_bind_4"/>
    <property type="match status" value="1"/>
</dbReference>
<dbReference type="EMBL" id="JAQQBR010001834">
    <property type="protein sequence ID" value="KAK0162224.1"/>
    <property type="molecule type" value="Genomic_DNA"/>
</dbReference>